<dbReference type="Proteomes" id="UP000030745">
    <property type="component" value="Unassembled WGS sequence"/>
</dbReference>
<reference evidence="2 3" key="1">
    <citation type="journal article" date="2013" name="PLoS Genet.">
        <title>Distinctive expansion of potential virulence genes in the genome of the oomycete fish pathogen Saprolegnia parasitica.</title>
        <authorList>
            <person name="Jiang R.H."/>
            <person name="de Bruijn I."/>
            <person name="Haas B.J."/>
            <person name="Belmonte R."/>
            <person name="Lobach L."/>
            <person name="Christie J."/>
            <person name="van den Ackerveken G."/>
            <person name="Bottin A."/>
            <person name="Bulone V."/>
            <person name="Diaz-Moreno S.M."/>
            <person name="Dumas B."/>
            <person name="Fan L."/>
            <person name="Gaulin E."/>
            <person name="Govers F."/>
            <person name="Grenville-Briggs L.J."/>
            <person name="Horner N.R."/>
            <person name="Levin J.Z."/>
            <person name="Mammella M."/>
            <person name="Meijer H.J."/>
            <person name="Morris P."/>
            <person name="Nusbaum C."/>
            <person name="Oome S."/>
            <person name="Phillips A.J."/>
            <person name="van Rooyen D."/>
            <person name="Rzeszutek E."/>
            <person name="Saraiva M."/>
            <person name="Secombes C.J."/>
            <person name="Seidl M.F."/>
            <person name="Snel B."/>
            <person name="Stassen J.H."/>
            <person name="Sykes S."/>
            <person name="Tripathy S."/>
            <person name="van den Berg H."/>
            <person name="Vega-Arreguin J.C."/>
            <person name="Wawra S."/>
            <person name="Young S.K."/>
            <person name="Zeng Q."/>
            <person name="Dieguez-Uribeondo J."/>
            <person name="Russ C."/>
            <person name="Tyler B.M."/>
            <person name="van West P."/>
        </authorList>
    </citation>
    <scope>NUCLEOTIDE SEQUENCE [LARGE SCALE GENOMIC DNA]</scope>
    <source>
        <strain evidence="2 3">CBS 223.65</strain>
    </source>
</reference>
<protein>
    <recommendedName>
        <fullName evidence="4">Pectinesterase inhibitor domain-containing protein</fullName>
    </recommendedName>
</protein>
<evidence type="ECO:0008006" key="4">
    <source>
        <dbReference type="Google" id="ProtNLM"/>
    </source>
</evidence>
<dbReference type="RefSeq" id="XP_012200946.1">
    <property type="nucleotide sequence ID" value="XM_012345556.1"/>
</dbReference>
<name>A0A067CH45_SAPPC</name>
<dbReference type="EMBL" id="KK583211">
    <property type="protein sequence ID" value="KDO28510.1"/>
    <property type="molecule type" value="Genomic_DNA"/>
</dbReference>
<dbReference type="VEuPathDB" id="FungiDB:SPRG_06749"/>
<gene>
    <name evidence="2" type="ORF">SPRG_06749</name>
</gene>
<dbReference type="OrthoDB" id="210586at2759"/>
<evidence type="ECO:0000313" key="3">
    <source>
        <dbReference type="Proteomes" id="UP000030745"/>
    </source>
</evidence>
<feature type="signal peptide" evidence="1">
    <location>
        <begin position="1"/>
        <end position="20"/>
    </location>
</feature>
<dbReference type="KEGG" id="spar:SPRG_06749"/>
<accession>A0A067CH45</accession>
<dbReference type="AlphaFoldDB" id="A0A067CH45"/>
<dbReference type="GeneID" id="24129077"/>
<proteinExistence type="predicted"/>
<feature type="chain" id="PRO_5001638497" description="Pectinesterase inhibitor domain-containing protein" evidence="1">
    <location>
        <begin position="21"/>
        <end position="224"/>
    </location>
</feature>
<keyword evidence="1" id="KW-0732">Signal</keyword>
<sequence length="224" mass="25137">MLPLRFVLTLLTCLVVLGNARCYCERYYFEDKDEYRQKPCNDLEAQSECNRANDQVTDMVNSAGRNADLYLETLVLNNASVTPAQASYLRSKLSEAIEWGKPVGDCANGLTTETRLVNTDYICVSMPLFQQCDTLAKTVPQYFSSIHNVLAERLRLENVSGILENGKLTTLATEFLYVIKLRDSITRESNKIRCQGYNATVDILRKSAAPASSRSLGRSCRLPL</sequence>
<evidence type="ECO:0000313" key="2">
    <source>
        <dbReference type="EMBL" id="KDO28510.1"/>
    </source>
</evidence>
<keyword evidence="3" id="KW-1185">Reference proteome</keyword>
<organism evidence="2 3">
    <name type="scientific">Saprolegnia parasitica (strain CBS 223.65)</name>
    <dbReference type="NCBI Taxonomy" id="695850"/>
    <lineage>
        <taxon>Eukaryota</taxon>
        <taxon>Sar</taxon>
        <taxon>Stramenopiles</taxon>
        <taxon>Oomycota</taxon>
        <taxon>Saprolegniomycetes</taxon>
        <taxon>Saprolegniales</taxon>
        <taxon>Saprolegniaceae</taxon>
        <taxon>Saprolegnia</taxon>
    </lineage>
</organism>
<evidence type="ECO:0000256" key="1">
    <source>
        <dbReference type="SAM" id="SignalP"/>
    </source>
</evidence>